<protein>
    <submittedName>
        <fullName evidence="2">Uncharacterized protein</fullName>
    </submittedName>
</protein>
<evidence type="ECO:0000313" key="3">
    <source>
        <dbReference type="Proteomes" id="UP001250214"/>
    </source>
</evidence>
<proteinExistence type="predicted"/>
<keyword evidence="3" id="KW-1185">Reference proteome</keyword>
<feature type="chain" id="PRO_5047454644" evidence="1">
    <location>
        <begin position="25"/>
        <end position="60"/>
    </location>
</feature>
<dbReference type="EMBL" id="JAVLVT010000003">
    <property type="protein sequence ID" value="MDS1270359.1"/>
    <property type="molecule type" value="Genomic_DNA"/>
</dbReference>
<comment type="caution">
    <text evidence="2">The sequence shown here is derived from an EMBL/GenBank/DDBJ whole genome shotgun (WGS) entry which is preliminary data.</text>
</comment>
<keyword evidence="1" id="KW-0732">Signal</keyword>
<dbReference type="RefSeq" id="WP_310911875.1">
    <property type="nucleotide sequence ID" value="NZ_JAVLVT010000003.1"/>
</dbReference>
<accession>A0ABU2H4W6</accession>
<evidence type="ECO:0000256" key="1">
    <source>
        <dbReference type="SAM" id="SignalP"/>
    </source>
</evidence>
<evidence type="ECO:0000313" key="2">
    <source>
        <dbReference type="EMBL" id="MDS1270359.1"/>
    </source>
</evidence>
<reference evidence="3" key="1">
    <citation type="submission" date="2023-07" db="EMBL/GenBank/DDBJ databases">
        <title>Novel species in the genus Lipingzhangella isolated from Sambhar Salt Lake.</title>
        <authorList>
            <person name="Jiya N."/>
            <person name="Kajale S."/>
            <person name="Sharma A."/>
        </authorList>
    </citation>
    <scope>NUCLEOTIDE SEQUENCE [LARGE SCALE GENOMIC DNA]</scope>
    <source>
        <strain evidence="3">LS1_29</strain>
    </source>
</reference>
<sequence>MFKRFAVTSVLLILGVFGVGTVPAAADTANMADTAAAGTPAVVHHSGHPGCGEFCGWSWW</sequence>
<name>A0ABU2H4W6_9ACTN</name>
<feature type="signal peptide" evidence="1">
    <location>
        <begin position="1"/>
        <end position="24"/>
    </location>
</feature>
<gene>
    <name evidence="2" type="ORF">RIF23_08640</name>
</gene>
<dbReference type="Proteomes" id="UP001250214">
    <property type="component" value="Unassembled WGS sequence"/>
</dbReference>
<organism evidence="2 3">
    <name type="scientific">Lipingzhangella rawalii</name>
    <dbReference type="NCBI Taxonomy" id="2055835"/>
    <lineage>
        <taxon>Bacteria</taxon>
        <taxon>Bacillati</taxon>
        <taxon>Actinomycetota</taxon>
        <taxon>Actinomycetes</taxon>
        <taxon>Streptosporangiales</taxon>
        <taxon>Nocardiopsidaceae</taxon>
        <taxon>Lipingzhangella</taxon>
    </lineage>
</organism>